<dbReference type="InterPro" id="IPR002173">
    <property type="entry name" value="Carboh/pur_kinase_PfkB_CS"/>
</dbReference>
<dbReference type="Pfam" id="PF00294">
    <property type="entry name" value="PfkB"/>
    <property type="match status" value="1"/>
</dbReference>
<organism evidence="4 5">
    <name type="scientific">Pseudosporangium ferrugineum</name>
    <dbReference type="NCBI Taxonomy" id="439699"/>
    <lineage>
        <taxon>Bacteria</taxon>
        <taxon>Bacillati</taxon>
        <taxon>Actinomycetota</taxon>
        <taxon>Actinomycetes</taxon>
        <taxon>Micromonosporales</taxon>
        <taxon>Micromonosporaceae</taxon>
        <taxon>Pseudosporangium</taxon>
    </lineage>
</organism>
<dbReference type="Gene3D" id="3.40.1190.20">
    <property type="match status" value="1"/>
</dbReference>
<evidence type="ECO:0000256" key="2">
    <source>
        <dbReference type="ARBA" id="ARBA00022777"/>
    </source>
</evidence>
<dbReference type="SUPFAM" id="SSF53613">
    <property type="entry name" value="Ribokinase-like"/>
    <property type="match status" value="1"/>
</dbReference>
<dbReference type="InterPro" id="IPR052562">
    <property type="entry name" value="Ketohexokinase-related"/>
</dbReference>
<dbReference type="RefSeq" id="WP_106124584.1">
    <property type="nucleotide sequence ID" value="NZ_PVZG01000001.1"/>
</dbReference>
<dbReference type="GO" id="GO:0016301">
    <property type="term" value="F:kinase activity"/>
    <property type="evidence" value="ECO:0007669"/>
    <property type="project" value="UniProtKB-KW"/>
</dbReference>
<keyword evidence="2 4" id="KW-0418">Kinase</keyword>
<protein>
    <submittedName>
        <fullName evidence="4">Sugar/nucleoside kinase (Ribokinase family)</fullName>
    </submittedName>
</protein>
<dbReference type="PANTHER" id="PTHR42774">
    <property type="entry name" value="PHOSPHOTRANSFERASE SYSTEM TRANSPORT PROTEIN"/>
    <property type="match status" value="1"/>
</dbReference>
<comment type="caution">
    <text evidence="4">The sequence shown here is derived from an EMBL/GenBank/DDBJ whole genome shotgun (WGS) entry which is preliminary data.</text>
</comment>
<evidence type="ECO:0000313" key="4">
    <source>
        <dbReference type="EMBL" id="PRY33265.1"/>
    </source>
</evidence>
<dbReference type="EMBL" id="PVZG01000001">
    <property type="protein sequence ID" value="PRY33265.1"/>
    <property type="molecule type" value="Genomic_DNA"/>
</dbReference>
<dbReference type="PANTHER" id="PTHR42774:SF3">
    <property type="entry name" value="KETOHEXOKINASE"/>
    <property type="match status" value="1"/>
</dbReference>
<reference evidence="4 5" key="1">
    <citation type="submission" date="2018-03" db="EMBL/GenBank/DDBJ databases">
        <title>Genomic Encyclopedia of Archaeal and Bacterial Type Strains, Phase II (KMG-II): from individual species to whole genera.</title>
        <authorList>
            <person name="Goeker M."/>
        </authorList>
    </citation>
    <scope>NUCLEOTIDE SEQUENCE [LARGE SCALE GENOMIC DNA]</scope>
    <source>
        <strain evidence="4 5">DSM 45348</strain>
    </source>
</reference>
<dbReference type="OrthoDB" id="9795789at2"/>
<sequence length="280" mass="28179">MRLVFVGLATVDLVQRVDRVPGVDEKAEALSTEVAAGGPATNAAVTAAALGAEVTLVTAVGAHPLGDLIRADLADCGVTLLDAGPHATAPPPVSAVTVLDGTGQRTIVSRNARDVAVGVPEGLDAVLSTADAVLADGHHPALARAAARSGRPLVLDAGSWRPVFADLLPHAGFAACSAAFRPPGERPAEAALRALGVRRGAITHGPGPVRWWSGDAAGEIEVPPADAVDTAGGGDAFHGALTVAVAQGADTVEALRYAVSIAAVRVRHRGPRSWLAALRG</sequence>
<keyword evidence="1" id="KW-0808">Transferase</keyword>
<dbReference type="AlphaFoldDB" id="A0A2T0SIN0"/>
<evidence type="ECO:0000256" key="1">
    <source>
        <dbReference type="ARBA" id="ARBA00022679"/>
    </source>
</evidence>
<dbReference type="InterPro" id="IPR029056">
    <property type="entry name" value="Ribokinase-like"/>
</dbReference>
<dbReference type="InterPro" id="IPR011611">
    <property type="entry name" value="PfkB_dom"/>
</dbReference>
<proteinExistence type="predicted"/>
<name>A0A2T0SIN0_9ACTN</name>
<dbReference type="PROSITE" id="PS00584">
    <property type="entry name" value="PFKB_KINASES_2"/>
    <property type="match status" value="1"/>
</dbReference>
<keyword evidence="5" id="KW-1185">Reference proteome</keyword>
<gene>
    <name evidence="4" type="ORF">CLV70_101427</name>
</gene>
<evidence type="ECO:0000313" key="5">
    <source>
        <dbReference type="Proteomes" id="UP000239209"/>
    </source>
</evidence>
<accession>A0A2T0SIN0</accession>
<dbReference type="Proteomes" id="UP000239209">
    <property type="component" value="Unassembled WGS sequence"/>
</dbReference>
<evidence type="ECO:0000259" key="3">
    <source>
        <dbReference type="Pfam" id="PF00294"/>
    </source>
</evidence>
<feature type="domain" description="Carbohydrate kinase PfkB" evidence="3">
    <location>
        <begin position="3"/>
        <end position="273"/>
    </location>
</feature>